<dbReference type="SUPFAM" id="SSF48350">
    <property type="entry name" value="GTPase activation domain, GAP"/>
    <property type="match status" value="1"/>
</dbReference>
<dbReference type="GO" id="GO:0007165">
    <property type="term" value="P:signal transduction"/>
    <property type="evidence" value="ECO:0007669"/>
    <property type="project" value="InterPro"/>
</dbReference>
<feature type="domain" description="CRIB" evidence="3">
    <location>
        <begin position="61"/>
        <end position="74"/>
    </location>
</feature>
<reference evidence="5" key="1">
    <citation type="submission" date="2018-10" db="EMBL/GenBank/DDBJ databases">
        <title>Effector identification in a new, highly contiguous assembly of the strawberry crown rot pathogen Phytophthora cactorum.</title>
        <authorList>
            <person name="Armitage A.D."/>
            <person name="Nellist C.F."/>
            <person name="Bates H."/>
            <person name="Vickerstaff R.J."/>
            <person name="Harrison R.J."/>
        </authorList>
    </citation>
    <scope>NUCLEOTIDE SEQUENCE</scope>
    <source>
        <strain evidence="5">P415</strain>
    </source>
</reference>
<name>A0A8T1FV70_9STRA</name>
<dbReference type="CDD" id="cd00159">
    <property type="entry name" value="RhoGAP"/>
    <property type="match status" value="1"/>
</dbReference>
<dbReference type="Proteomes" id="UP000697107">
    <property type="component" value="Unassembled WGS sequence"/>
</dbReference>
<dbReference type="InterPro" id="IPR000198">
    <property type="entry name" value="RhoGAP_dom"/>
</dbReference>
<organism evidence="5 6">
    <name type="scientific">Phytophthora cactorum</name>
    <dbReference type="NCBI Taxonomy" id="29920"/>
    <lineage>
        <taxon>Eukaryota</taxon>
        <taxon>Sar</taxon>
        <taxon>Stramenopiles</taxon>
        <taxon>Oomycota</taxon>
        <taxon>Peronosporomycetes</taxon>
        <taxon>Peronosporales</taxon>
        <taxon>Peronosporaceae</taxon>
        <taxon>Phytophthora</taxon>
    </lineage>
</organism>
<dbReference type="Gene3D" id="3.90.810.10">
    <property type="entry name" value="CRIB domain"/>
    <property type="match status" value="1"/>
</dbReference>
<evidence type="ECO:0000256" key="2">
    <source>
        <dbReference type="SAM" id="MobiDB-lite"/>
    </source>
</evidence>
<keyword evidence="1" id="KW-0343">GTPase activation</keyword>
<dbReference type="SMART" id="SM00324">
    <property type="entry name" value="RhoGAP"/>
    <property type="match status" value="1"/>
</dbReference>
<dbReference type="PANTHER" id="PTHR23177">
    <property type="entry name" value="MKIAA1688 PROTEIN"/>
    <property type="match status" value="1"/>
</dbReference>
<evidence type="ECO:0000313" key="5">
    <source>
        <dbReference type="EMBL" id="KAG2975329.1"/>
    </source>
</evidence>
<dbReference type="InterPro" id="IPR036936">
    <property type="entry name" value="CRIB_dom_sf"/>
</dbReference>
<evidence type="ECO:0000259" key="4">
    <source>
        <dbReference type="PROSITE" id="PS50238"/>
    </source>
</evidence>
<dbReference type="PANTHER" id="PTHR23177:SF35">
    <property type="entry name" value="RHO GTPASE-ACTIVATING PROTEIN GACA"/>
    <property type="match status" value="1"/>
</dbReference>
<gene>
    <name evidence="5" type="ORF">PC118_g13982</name>
</gene>
<accession>A0A8T1FV70</accession>
<dbReference type="EMBL" id="RCML01000497">
    <property type="protein sequence ID" value="KAG2975329.1"/>
    <property type="molecule type" value="Genomic_DNA"/>
</dbReference>
<feature type="compositionally biased region" description="Polar residues" evidence="2">
    <location>
        <begin position="34"/>
        <end position="45"/>
    </location>
</feature>
<dbReference type="PROSITE" id="PS50238">
    <property type="entry name" value="RHOGAP"/>
    <property type="match status" value="1"/>
</dbReference>
<dbReference type="Gene3D" id="1.10.555.10">
    <property type="entry name" value="Rho GTPase activation protein"/>
    <property type="match status" value="1"/>
</dbReference>
<evidence type="ECO:0000313" key="6">
    <source>
        <dbReference type="Proteomes" id="UP000697107"/>
    </source>
</evidence>
<dbReference type="PROSITE" id="PS50108">
    <property type="entry name" value="CRIB"/>
    <property type="match status" value="1"/>
</dbReference>
<sequence length="361" mass="40343">MPNIYLFAPSNQHPIDRLLTAQGPNLLPEHATVKTDSGSPSSPSHTPEADGDQDFAAFLEIGSPYGFKHDVHIHYNFQEARFEGIPDNFADYLVFGASERGRADTICSVDTSVSQDLKAGRRSKRTRTSSAPPGSMSLSSMIASMDPISSNDPVRIMNQHFKLPFRQVPRIAVPGYEERIPAVLVMLQQHFVAKRGYLTPHIFRESPSKAERDQAMLDINCGAFRGAKHDVRVLADLIKLWFRELPEPILHEIPAGEMERLASVENVNVEVLSLLGDLEHSIILWLADLLAYVAEYQPHNHMGVDQLAIVIAPNLVRLETENPMVAVALSKAVVDLFRGVLRARFQRRQELKASRVIEDED</sequence>
<dbReference type="InterPro" id="IPR008936">
    <property type="entry name" value="Rho_GTPase_activation_prot"/>
</dbReference>
<evidence type="ECO:0000259" key="3">
    <source>
        <dbReference type="PROSITE" id="PS50108"/>
    </source>
</evidence>
<dbReference type="Pfam" id="PF00786">
    <property type="entry name" value="PBD"/>
    <property type="match status" value="1"/>
</dbReference>
<comment type="caution">
    <text evidence="5">The sequence shown here is derived from an EMBL/GenBank/DDBJ whole genome shotgun (WGS) entry which is preliminary data.</text>
</comment>
<feature type="compositionally biased region" description="Low complexity" evidence="2">
    <location>
        <begin position="129"/>
        <end position="141"/>
    </location>
</feature>
<feature type="domain" description="Rho-GAP" evidence="4">
    <location>
        <begin position="171"/>
        <end position="345"/>
    </location>
</feature>
<proteinExistence type="predicted"/>
<evidence type="ECO:0008006" key="7">
    <source>
        <dbReference type="Google" id="ProtNLM"/>
    </source>
</evidence>
<feature type="region of interest" description="Disordered" evidence="2">
    <location>
        <begin position="116"/>
        <end position="141"/>
    </location>
</feature>
<dbReference type="VEuPathDB" id="FungiDB:PC110_g10913"/>
<dbReference type="InterPro" id="IPR044785">
    <property type="entry name" value="RopGAP1-5"/>
</dbReference>
<dbReference type="InterPro" id="IPR000095">
    <property type="entry name" value="CRIB_dom"/>
</dbReference>
<protein>
    <recommendedName>
        <fullName evidence="7">Rho-GAP domain-containing protein</fullName>
    </recommendedName>
</protein>
<evidence type="ECO:0000256" key="1">
    <source>
        <dbReference type="ARBA" id="ARBA00022468"/>
    </source>
</evidence>
<feature type="region of interest" description="Disordered" evidence="2">
    <location>
        <begin position="29"/>
        <end position="51"/>
    </location>
</feature>
<dbReference type="AlphaFoldDB" id="A0A8T1FV70"/>
<dbReference type="Pfam" id="PF00620">
    <property type="entry name" value="RhoGAP"/>
    <property type="match status" value="1"/>
</dbReference>
<dbReference type="GO" id="GO:0005096">
    <property type="term" value="F:GTPase activator activity"/>
    <property type="evidence" value="ECO:0007669"/>
    <property type="project" value="UniProtKB-KW"/>
</dbReference>